<evidence type="ECO:0000313" key="3">
    <source>
        <dbReference type="EMBL" id="MFC3883336.1"/>
    </source>
</evidence>
<evidence type="ECO:0000256" key="1">
    <source>
        <dbReference type="ARBA" id="ARBA00022500"/>
    </source>
</evidence>
<organism evidence="3 4">
    <name type="scientific">Bacillus songklensis</name>
    <dbReference type="NCBI Taxonomy" id="1069116"/>
    <lineage>
        <taxon>Bacteria</taxon>
        <taxon>Bacillati</taxon>
        <taxon>Bacillota</taxon>
        <taxon>Bacilli</taxon>
        <taxon>Bacillales</taxon>
        <taxon>Bacillaceae</taxon>
        <taxon>Bacillus</taxon>
    </lineage>
</organism>
<dbReference type="EMBL" id="JBHRZT010000026">
    <property type="protein sequence ID" value="MFC3883336.1"/>
    <property type="molecule type" value="Genomic_DNA"/>
</dbReference>
<dbReference type="RefSeq" id="WP_377913717.1">
    <property type="nucleotide sequence ID" value="NZ_JBHRZT010000026.1"/>
</dbReference>
<dbReference type="PANTHER" id="PTHR39452">
    <property type="entry name" value="CHEY-P PHOSPHATASE CHEX"/>
    <property type="match status" value="1"/>
</dbReference>
<proteinExistence type="predicted"/>
<gene>
    <name evidence="3" type="ORF">ACFOU2_07305</name>
</gene>
<dbReference type="Proteomes" id="UP001595752">
    <property type="component" value="Unassembled WGS sequence"/>
</dbReference>
<name>A0ABV8B2A3_9BACI</name>
<reference evidence="4" key="1">
    <citation type="journal article" date="2019" name="Int. J. Syst. Evol. Microbiol.">
        <title>The Global Catalogue of Microorganisms (GCM) 10K type strain sequencing project: providing services to taxonomists for standard genome sequencing and annotation.</title>
        <authorList>
            <consortium name="The Broad Institute Genomics Platform"/>
            <consortium name="The Broad Institute Genome Sequencing Center for Infectious Disease"/>
            <person name="Wu L."/>
            <person name="Ma J."/>
        </authorList>
    </citation>
    <scope>NUCLEOTIDE SEQUENCE [LARGE SCALE GENOMIC DNA]</scope>
    <source>
        <strain evidence="4">CCUG 61889</strain>
    </source>
</reference>
<keyword evidence="4" id="KW-1185">Reference proteome</keyword>
<dbReference type="Gene3D" id="3.40.1550.10">
    <property type="entry name" value="CheC-like"/>
    <property type="match status" value="1"/>
</dbReference>
<dbReference type="SUPFAM" id="SSF103039">
    <property type="entry name" value="CheC-like"/>
    <property type="match status" value="1"/>
</dbReference>
<feature type="domain" description="Chemotaxis phosphatase CheX-like" evidence="2">
    <location>
        <begin position="44"/>
        <end position="119"/>
    </location>
</feature>
<dbReference type="InterPro" id="IPR028051">
    <property type="entry name" value="CheX-like_dom"/>
</dbReference>
<dbReference type="CDD" id="cd17906">
    <property type="entry name" value="CheX"/>
    <property type="match status" value="1"/>
</dbReference>
<evidence type="ECO:0000259" key="2">
    <source>
        <dbReference type="Pfam" id="PF13690"/>
    </source>
</evidence>
<comment type="caution">
    <text evidence="3">The sequence shown here is derived from an EMBL/GenBank/DDBJ whole genome shotgun (WGS) entry which is preliminary data.</text>
</comment>
<dbReference type="InterPro" id="IPR038756">
    <property type="entry name" value="CheX-like"/>
</dbReference>
<evidence type="ECO:0000313" key="4">
    <source>
        <dbReference type="Proteomes" id="UP001595752"/>
    </source>
</evidence>
<sequence>MTLTQSLEHLLKNAITSFQTMVPAPITVEPTIALSPEMNLPFRSVFIGLTGDISGSLIIQGEERTFSNLARSMFGMEIEGAMLQSFTCELGNMIAGNFATEATNVQVSLDITPPCIYEEAFFTSMGTVVSLPLKFQDNGYLHISISMN</sequence>
<dbReference type="PANTHER" id="PTHR39452:SF1">
    <property type="entry name" value="CHEY-P PHOSPHATASE CHEX"/>
    <property type="match status" value="1"/>
</dbReference>
<dbReference type="Pfam" id="PF13690">
    <property type="entry name" value="CheX"/>
    <property type="match status" value="1"/>
</dbReference>
<protein>
    <submittedName>
        <fullName evidence="3">Chemotaxis protein CheX</fullName>
    </submittedName>
</protein>
<accession>A0ABV8B2A3</accession>
<dbReference type="InterPro" id="IPR028976">
    <property type="entry name" value="CheC-like_sf"/>
</dbReference>
<keyword evidence="1" id="KW-0145">Chemotaxis</keyword>